<reference evidence="1 2" key="1">
    <citation type="submission" date="2017-06" db="EMBL/GenBank/DDBJ databases">
        <title>Comparative genomic analysis of Ambrosia Fusariam Clade fungi.</title>
        <authorList>
            <person name="Stajich J.E."/>
            <person name="Carrillo J."/>
            <person name="Kijimoto T."/>
            <person name="Eskalen A."/>
            <person name="O'Donnell K."/>
            <person name="Kasson M."/>
        </authorList>
    </citation>
    <scope>NUCLEOTIDE SEQUENCE [LARGE SCALE GENOMIC DNA]</scope>
    <source>
        <strain evidence="1 2">NRRL62579</strain>
    </source>
</reference>
<name>A0A428RFP4_9HYPO</name>
<proteinExistence type="predicted"/>
<keyword evidence="2" id="KW-1185">Reference proteome</keyword>
<dbReference type="EMBL" id="NKCK01000932">
    <property type="protein sequence ID" value="RSL76355.1"/>
    <property type="molecule type" value="Genomic_DNA"/>
</dbReference>
<evidence type="ECO:0000313" key="2">
    <source>
        <dbReference type="Proteomes" id="UP000287144"/>
    </source>
</evidence>
<gene>
    <name evidence="1" type="ORF">CEP52_017792</name>
</gene>
<organism evidence="1 2">
    <name type="scientific">Fusarium oligoseptatum</name>
    <dbReference type="NCBI Taxonomy" id="2604345"/>
    <lineage>
        <taxon>Eukaryota</taxon>
        <taxon>Fungi</taxon>
        <taxon>Dikarya</taxon>
        <taxon>Ascomycota</taxon>
        <taxon>Pezizomycotina</taxon>
        <taxon>Sordariomycetes</taxon>
        <taxon>Hypocreomycetidae</taxon>
        <taxon>Hypocreales</taxon>
        <taxon>Nectriaceae</taxon>
        <taxon>Fusarium</taxon>
        <taxon>Fusarium solani species complex</taxon>
    </lineage>
</organism>
<accession>A0A428RFP4</accession>
<dbReference type="Proteomes" id="UP000287144">
    <property type="component" value="Unassembled WGS sequence"/>
</dbReference>
<comment type="caution">
    <text evidence="1">The sequence shown here is derived from an EMBL/GenBank/DDBJ whole genome shotgun (WGS) entry which is preliminary data.</text>
</comment>
<sequence length="60" mass="6388">MPHEIQQSLSQYPSALLEIPAGAAAAYHSSVAEVLDASMKPALLGYNNPSDELGESTPYR</sequence>
<protein>
    <submittedName>
        <fullName evidence="1">Uncharacterized protein</fullName>
    </submittedName>
</protein>
<dbReference type="AlphaFoldDB" id="A0A428RFP4"/>
<evidence type="ECO:0000313" key="1">
    <source>
        <dbReference type="EMBL" id="RSL76355.1"/>
    </source>
</evidence>
<feature type="non-terminal residue" evidence="1">
    <location>
        <position position="60"/>
    </location>
</feature>